<sequence length="126" mass="14633">MTKTPTNHPNYNQLGIPTTPDGYLNLNTLQARADEERQQRVKESNSYLEEISQEALKKQRNNQKLFGKALQQIKKDNEVRKEKEVAKAIAEATARAEREAERKFGVKTEKIKKLDKVYKETLKNLF</sequence>
<protein>
    <submittedName>
        <fullName evidence="1">Uncharacterized protein</fullName>
    </submittedName>
</protein>
<dbReference type="RefSeq" id="WP_077497850.1">
    <property type="nucleotide sequence ID" value="NZ_LS483409.1"/>
</dbReference>
<accession>A0AA94M564</accession>
<dbReference type="AlphaFoldDB" id="A0AA94M564"/>
<dbReference type="Proteomes" id="UP000249013">
    <property type="component" value="Chromosome 1"/>
</dbReference>
<dbReference type="EMBL" id="LS483409">
    <property type="protein sequence ID" value="SQG80560.1"/>
    <property type="molecule type" value="Genomic_DNA"/>
</dbReference>
<proteinExistence type="predicted"/>
<gene>
    <name evidence="1" type="ORF">NCTC13773_02393</name>
    <name evidence="2" type="ORF">NCTC13773_02511</name>
</gene>
<reference evidence="1 3" key="1">
    <citation type="submission" date="2018-06" db="EMBL/GenBank/DDBJ databases">
        <authorList>
            <consortium name="Pathogen Informatics"/>
            <person name="Doyle S."/>
        </authorList>
    </citation>
    <scope>NUCLEOTIDE SEQUENCE [LARGE SCALE GENOMIC DNA]</scope>
    <source>
        <strain evidence="1 3">NCTC13773</strain>
    </source>
</reference>
<dbReference type="EMBL" id="LS483409">
    <property type="protein sequence ID" value="SQG80676.1"/>
    <property type="molecule type" value="Genomic_DNA"/>
</dbReference>
<evidence type="ECO:0000313" key="3">
    <source>
        <dbReference type="Proteomes" id="UP000249013"/>
    </source>
</evidence>
<evidence type="ECO:0000313" key="2">
    <source>
        <dbReference type="EMBL" id="SQG80676.1"/>
    </source>
</evidence>
<name>A0AA94M564_9STRE</name>
<organism evidence="1 3">
    <name type="scientific">Streptococcus gallolyticus</name>
    <dbReference type="NCBI Taxonomy" id="315405"/>
    <lineage>
        <taxon>Bacteria</taxon>
        <taxon>Bacillati</taxon>
        <taxon>Bacillota</taxon>
        <taxon>Bacilli</taxon>
        <taxon>Lactobacillales</taxon>
        <taxon>Streptococcaceae</taxon>
        <taxon>Streptococcus</taxon>
    </lineage>
</organism>
<evidence type="ECO:0000313" key="1">
    <source>
        <dbReference type="EMBL" id="SQG80560.1"/>
    </source>
</evidence>